<evidence type="ECO:0000256" key="4">
    <source>
        <dbReference type="ARBA" id="ARBA00022989"/>
    </source>
</evidence>
<feature type="transmembrane region" description="Helical" evidence="7">
    <location>
        <begin position="235"/>
        <end position="256"/>
    </location>
</feature>
<gene>
    <name evidence="9" type="ORF">CAL29_31255</name>
</gene>
<name>A0A261S594_9BORD</name>
<evidence type="ECO:0000313" key="9">
    <source>
        <dbReference type="EMBL" id="OZI32291.1"/>
    </source>
</evidence>
<dbReference type="EMBL" id="NEVM01000005">
    <property type="protein sequence ID" value="OZI32291.1"/>
    <property type="molecule type" value="Genomic_DNA"/>
</dbReference>
<feature type="transmembrane region" description="Helical" evidence="7">
    <location>
        <begin position="29"/>
        <end position="52"/>
    </location>
</feature>
<keyword evidence="10" id="KW-1185">Reference proteome</keyword>
<feature type="transmembrane region" description="Helical" evidence="7">
    <location>
        <begin position="290"/>
        <end position="309"/>
    </location>
</feature>
<evidence type="ECO:0000256" key="5">
    <source>
        <dbReference type="ARBA" id="ARBA00023136"/>
    </source>
</evidence>
<dbReference type="InterPro" id="IPR037185">
    <property type="entry name" value="EmrE-like"/>
</dbReference>
<evidence type="ECO:0000256" key="3">
    <source>
        <dbReference type="ARBA" id="ARBA00022692"/>
    </source>
</evidence>
<dbReference type="OrthoDB" id="9809509at2"/>
<dbReference type="AlphaFoldDB" id="A0A261S594"/>
<comment type="caution">
    <text evidence="9">The sequence shown here is derived from an EMBL/GenBank/DDBJ whole genome shotgun (WGS) entry which is preliminary data.</text>
</comment>
<feature type="transmembrane region" description="Helical" evidence="7">
    <location>
        <begin position="174"/>
        <end position="193"/>
    </location>
</feature>
<evidence type="ECO:0000313" key="10">
    <source>
        <dbReference type="Proteomes" id="UP000216020"/>
    </source>
</evidence>
<dbReference type="PANTHER" id="PTHR32322">
    <property type="entry name" value="INNER MEMBRANE TRANSPORTER"/>
    <property type="match status" value="1"/>
</dbReference>
<comment type="similarity">
    <text evidence="2">Belongs to the EamA transporter family.</text>
</comment>
<sequence length="319" mass="33445">MKTPAGPTAPLARSSAPEPGRTAASGTRVAWGPVALFCLLWSSAFAGAKFGLRDCPPLTLLTIRFFLAAVVLLALAAWQGTPSRPSWREVGLLALLGVLNNALYLGLSWTGMLTVSSAFTAVLISTNPLLIGVLAGPVLGERLTARKLGGLLLGLAGVALVLRSRLGGMHEDPHGVWLVTGGLAALVAATLLYKRCPPVSGLWLATGVQALAGALALLPFALLREGGQPIAWTPTLFWSLAYMVLAVSVGGYGLWFHILRRSTATAASALHFLMPPLGLLFGWLALDEHVAAMDLLGILPIAAGIWLTTRGPMNKRVSR</sequence>
<dbReference type="RefSeq" id="WP_094856687.1">
    <property type="nucleotide sequence ID" value="NZ_NEVM01000005.1"/>
</dbReference>
<evidence type="ECO:0000259" key="8">
    <source>
        <dbReference type="Pfam" id="PF00892"/>
    </source>
</evidence>
<dbReference type="InterPro" id="IPR000620">
    <property type="entry name" value="EamA_dom"/>
</dbReference>
<dbReference type="Proteomes" id="UP000216020">
    <property type="component" value="Unassembled WGS sequence"/>
</dbReference>
<reference evidence="10" key="1">
    <citation type="submission" date="2017-05" db="EMBL/GenBank/DDBJ databases">
        <title>Complete and WGS of Bordetella genogroups.</title>
        <authorList>
            <person name="Spilker T."/>
            <person name="Lipuma J."/>
        </authorList>
    </citation>
    <scope>NUCLEOTIDE SEQUENCE [LARGE SCALE GENOMIC DNA]</scope>
    <source>
        <strain evidence="10">AU16122</strain>
    </source>
</reference>
<proteinExistence type="inferred from homology"/>
<feature type="transmembrane region" description="Helical" evidence="7">
    <location>
        <begin position="148"/>
        <end position="168"/>
    </location>
</feature>
<keyword evidence="5 7" id="KW-0472">Membrane</keyword>
<feature type="transmembrane region" description="Helical" evidence="7">
    <location>
        <begin position="58"/>
        <end position="78"/>
    </location>
</feature>
<evidence type="ECO:0000256" key="2">
    <source>
        <dbReference type="ARBA" id="ARBA00007362"/>
    </source>
</evidence>
<keyword evidence="4 7" id="KW-1133">Transmembrane helix</keyword>
<feature type="domain" description="EamA" evidence="8">
    <location>
        <begin position="177"/>
        <end position="309"/>
    </location>
</feature>
<dbReference type="InterPro" id="IPR050638">
    <property type="entry name" value="AA-Vitamin_Transporters"/>
</dbReference>
<dbReference type="Pfam" id="PF00892">
    <property type="entry name" value="EamA"/>
    <property type="match status" value="2"/>
</dbReference>
<dbReference type="SUPFAM" id="SSF103481">
    <property type="entry name" value="Multidrug resistance efflux transporter EmrE"/>
    <property type="match status" value="2"/>
</dbReference>
<evidence type="ECO:0000256" key="1">
    <source>
        <dbReference type="ARBA" id="ARBA00004141"/>
    </source>
</evidence>
<dbReference type="PANTHER" id="PTHR32322:SF2">
    <property type="entry name" value="EAMA DOMAIN-CONTAINING PROTEIN"/>
    <property type="match status" value="1"/>
</dbReference>
<feature type="region of interest" description="Disordered" evidence="6">
    <location>
        <begin position="1"/>
        <end position="24"/>
    </location>
</feature>
<keyword evidence="3 7" id="KW-0812">Transmembrane</keyword>
<organism evidence="9 10">
    <name type="scientific">Bordetella genomosp. 10</name>
    <dbReference type="NCBI Taxonomy" id="1416804"/>
    <lineage>
        <taxon>Bacteria</taxon>
        <taxon>Pseudomonadati</taxon>
        <taxon>Pseudomonadota</taxon>
        <taxon>Betaproteobacteria</taxon>
        <taxon>Burkholderiales</taxon>
        <taxon>Alcaligenaceae</taxon>
        <taxon>Bordetella</taxon>
    </lineage>
</organism>
<evidence type="ECO:0000256" key="6">
    <source>
        <dbReference type="SAM" id="MobiDB-lite"/>
    </source>
</evidence>
<comment type="subcellular location">
    <subcellularLocation>
        <location evidence="1">Membrane</location>
        <topology evidence="1">Multi-pass membrane protein</topology>
    </subcellularLocation>
</comment>
<feature type="transmembrane region" description="Helical" evidence="7">
    <location>
        <begin position="115"/>
        <end position="136"/>
    </location>
</feature>
<feature type="transmembrane region" description="Helical" evidence="7">
    <location>
        <begin position="202"/>
        <end position="223"/>
    </location>
</feature>
<feature type="transmembrane region" description="Helical" evidence="7">
    <location>
        <begin position="90"/>
        <end position="109"/>
    </location>
</feature>
<feature type="transmembrane region" description="Helical" evidence="7">
    <location>
        <begin position="263"/>
        <end position="284"/>
    </location>
</feature>
<evidence type="ECO:0000256" key="7">
    <source>
        <dbReference type="SAM" id="Phobius"/>
    </source>
</evidence>
<protein>
    <submittedName>
        <fullName evidence="9">EamA family transporter</fullName>
    </submittedName>
</protein>
<feature type="domain" description="EamA" evidence="8">
    <location>
        <begin position="35"/>
        <end position="162"/>
    </location>
</feature>
<accession>A0A261S594</accession>
<dbReference type="GO" id="GO:0016020">
    <property type="term" value="C:membrane"/>
    <property type="evidence" value="ECO:0007669"/>
    <property type="project" value="UniProtKB-SubCell"/>
</dbReference>